<accession>A0A0G2HSM8</accession>
<dbReference type="Proteomes" id="UP000034164">
    <property type="component" value="Unassembled WGS sequence"/>
</dbReference>
<comment type="caution">
    <text evidence="1">The sequence shown here is derived from an EMBL/GenBank/DDBJ whole genome shotgun (WGS) entry which is preliminary data.</text>
</comment>
<dbReference type="EMBL" id="LCZI01001339">
    <property type="protein sequence ID" value="KKZ61132.1"/>
    <property type="molecule type" value="Genomic_DNA"/>
</dbReference>
<organism evidence="1 2">
    <name type="scientific">[Emmonsia] crescens</name>
    <dbReference type="NCBI Taxonomy" id="73230"/>
    <lineage>
        <taxon>Eukaryota</taxon>
        <taxon>Fungi</taxon>
        <taxon>Dikarya</taxon>
        <taxon>Ascomycota</taxon>
        <taxon>Pezizomycotina</taxon>
        <taxon>Eurotiomycetes</taxon>
        <taxon>Eurotiomycetidae</taxon>
        <taxon>Onygenales</taxon>
        <taxon>Ajellomycetaceae</taxon>
        <taxon>Emergomyces</taxon>
    </lineage>
</organism>
<evidence type="ECO:0000313" key="2">
    <source>
        <dbReference type="Proteomes" id="UP000034164"/>
    </source>
</evidence>
<gene>
    <name evidence="1" type="ORF">EMCG_04233</name>
</gene>
<proteinExistence type="predicted"/>
<name>A0A0G2HSM8_9EURO</name>
<dbReference type="AlphaFoldDB" id="A0A0G2HSM8"/>
<dbReference type="VEuPathDB" id="FungiDB:EMCG_04233"/>
<protein>
    <submittedName>
        <fullName evidence="1">Uncharacterized protein</fullName>
    </submittedName>
</protein>
<sequence length="101" mass="10942">MHDVGHLFADIAKKACLKRHCTVENKDKRFRKIAGGIQGLEGLWNFGIMLLDGINQCFPNLINAPKLPAGVNTRLDVSRNPTIMASKGSSGGAFVQSTSMD</sequence>
<reference evidence="2" key="1">
    <citation type="journal article" date="2015" name="PLoS Genet.">
        <title>The dynamic genome and transcriptome of the human fungal pathogen Blastomyces and close relative Emmonsia.</title>
        <authorList>
            <person name="Munoz J.F."/>
            <person name="Gauthier G.M."/>
            <person name="Desjardins C.A."/>
            <person name="Gallo J.E."/>
            <person name="Holder J."/>
            <person name="Sullivan T.D."/>
            <person name="Marty A.J."/>
            <person name="Carmen J.C."/>
            <person name="Chen Z."/>
            <person name="Ding L."/>
            <person name="Gujja S."/>
            <person name="Magrini V."/>
            <person name="Misas E."/>
            <person name="Mitreva M."/>
            <person name="Priest M."/>
            <person name="Saif S."/>
            <person name="Whiston E.A."/>
            <person name="Young S."/>
            <person name="Zeng Q."/>
            <person name="Goldman W.E."/>
            <person name="Mardis E.R."/>
            <person name="Taylor J.W."/>
            <person name="McEwen J.G."/>
            <person name="Clay O.K."/>
            <person name="Klein B.S."/>
            <person name="Cuomo C.A."/>
        </authorList>
    </citation>
    <scope>NUCLEOTIDE SEQUENCE [LARGE SCALE GENOMIC DNA]</scope>
    <source>
        <strain evidence="2">UAMH 3008</strain>
    </source>
</reference>
<evidence type="ECO:0000313" key="1">
    <source>
        <dbReference type="EMBL" id="KKZ61132.1"/>
    </source>
</evidence>